<dbReference type="AlphaFoldDB" id="A0A7C1NPS6"/>
<proteinExistence type="predicted"/>
<accession>A0A7C1NPS6</accession>
<comment type="caution">
    <text evidence="1">The sequence shown here is derived from an EMBL/GenBank/DDBJ whole genome shotgun (WGS) entry which is preliminary data.</text>
</comment>
<gene>
    <name evidence="1" type="ORF">ENI13_00535</name>
</gene>
<reference evidence="1" key="1">
    <citation type="journal article" date="2020" name="mSystems">
        <title>Genome- and Community-Level Interaction Insights into Carbon Utilization and Element Cycling Functions of Hydrothermarchaeota in Hydrothermal Sediment.</title>
        <authorList>
            <person name="Zhou Z."/>
            <person name="Liu Y."/>
            <person name="Xu W."/>
            <person name="Pan J."/>
            <person name="Luo Z.H."/>
            <person name="Li M."/>
        </authorList>
    </citation>
    <scope>NUCLEOTIDE SEQUENCE [LARGE SCALE GENOMIC DNA]</scope>
    <source>
        <strain evidence="1">HyVt-369</strain>
    </source>
</reference>
<protein>
    <submittedName>
        <fullName evidence="1">Uncharacterized protein</fullName>
    </submittedName>
</protein>
<sequence>MADIRREERLAQLASSPFWKDVKRVIEGEIEKSCDYDKAKAFEEFLGYQMTRRVWKDVLRQVEGAKDSLSFKGRE</sequence>
<dbReference type="Proteomes" id="UP000885695">
    <property type="component" value="Unassembled WGS sequence"/>
</dbReference>
<evidence type="ECO:0000313" key="1">
    <source>
        <dbReference type="EMBL" id="HEB13448.1"/>
    </source>
</evidence>
<organism evidence="1">
    <name type="scientific">candidate division CPR3 bacterium</name>
    <dbReference type="NCBI Taxonomy" id="2268181"/>
    <lineage>
        <taxon>Bacteria</taxon>
        <taxon>Bacteria division CPR3</taxon>
    </lineage>
</organism>
<dbReference type="EMBL" id="DRHL01000024">
    <property type="protein sequence ID" value="HEB13448.1"/>
    <property type="molecule type" value="Genomic_DNA"/>
</dbReference>
<name>A0A7C1NPS6_UNCC3</name>